<organism evidence="6">
    <name type="scientific">Hexamita inflata</name>
    <dbReference type="NCBI Taxonomy" id="28002"/>
    <lineage>
        <taxon>Eukaryota</taxon>
        <taxon>Metamonada</taxon>
        <taxon>Diplomonadida</taxon>
        <taxon>Hexamitidae</taxon>
        <taxon>Hexamitinae</taxon>
        <taxon>Hexamita</taxon>
    </lineage>
</organism>
<dbReference type="InterPro" id="IPR013083">
    <property type="entry name" value="Znf_RING/FYVE/PHD"/>
</dbReference>
<dbReference type="InterPro" id="IPR001841">
    <property type="entry name" value="Znf_RING"/>
</dbReference>
<comment type="caution">
    <text evidence="6">The sequence shown here is derived from an EMBL/GenBank/DDBJ whole genome shotgun (WGS) entry which is preliminary data.</text>
</comment>
<name>A0AA86P3U7_9EUKA</name>
<keyword evidence="2 4" id="KW-0863">Zinc-finger</keyword>
<reference evidence="6" key="1">
    <citation type="submission" date="2023-06" db="EMBL/GenBank/DDBJ databases">
        <authorList>
            <person name="Kurt Z."/>
        </authorList>
    </citation>
    <scope>NUCLEOTIDE SEQUENCE</scope>
</reference>
<protein>
    <recommendedName>
        <fullName evidence="5">RING-type domain-containing protein</fullName>
    </recommendedName>
</protein>
<dbReference type="SMART" id="SM00184">
    <property type="entry name" value="RING"/>
    <property type="match status" value="1"/>
</dbReference>
<accession>A0AA86P3U7</accession>
<dbReference type="EMBL" id="CAXDID020000029">
    <property type="protein sequence ID" value="CAL5992888.1"/>
    <property type="molecule type" value="Genomic_DNA"/>
</dbReference>
<dbReference type="Gene3D" id="3.30.40.10">
    <property type="entry name" value="Zinc/RING finger domain, C3HC4 (zinc finger)"/>
    <property type="match status" value="1"/>
</dbReference>
<evidence type="ECO:0000256" key="1">
    <source>
        <dbReference type="ARBA" id="ARBA00022723"/>
    </source>
</evidence>
<reference evidence="7 8" key="2">
    <citation type="submission" date="2024-07" db="EMBL/GenBank/DDBJ databases">
        <authorList>
            <person name="Akdeniz Z."/>
        </authorList>
    </citation>
    <scope>NUCLEOTIDE SEQUENCE [LARGE SCALE GENOMIC DNA]</scope>
</reference>
<dbReference type="InterPro" id="IPR017907">
    <property type="entry name" value="Znf_RING_CS"/>
</dbReference>
<keyword evidence="8" id="KW-1185">Reference proteome</keyword>
<dbReference type="AlphaFoldDB" id="A0AA86P3U7"/>
<sequence>MNDVFQHVEQYFHRFHKTFGIHVINNQIHDLHRVIAMYNDITLDIYFLNFPNSILVKEAKVLLFDNQLMQNDKSAQCQINRGDHIKIVRKDNILSIYYMLDEVPQKLLETPLNAAITLELTGHLILIQNEQYGSLETYLQKLTHRTYQNNCLDVWSLPINLDVIQKLTSGIQIFTVLQTLIMSPFAVNTIGLKAAFQKLSRDGLVQYHTSQLQLGYEFLTHLSPSQFQTYIEYVQSKLNNQLVQTGVAAQLFRILIRIQAEQNNIDLNFLVQLMNTQVIKEAISRFDGKKPHDEFENLVNHYMHCYQLAYTNIYFDVLKNLRICFNDPIHTIDVFHYVISALFLEPDAVDFLMSYIQLPIQANPLDANYFGLYYIMQNAIKSDQNATLLREFVHTKANAELICNTDRWIQLFFYMITNEFSENNDEKFARFILRHMRVPVICQFAIMNLDNFEPEKQQIILFNAFQNQKVLAEIKSFHTRLQNMSIFKDHDAFKLEMLNYKEENAGIVHVGEKVNYTDKFRTQQLNIIKNIQECYEIEHSDMEESEQEALIQQIAEEDDENNTNSNEVCPICYGDIQDNIQLSCTHVICANCASQITQQCPICRAQIIGFSYQGETFQGMEYGEEEEEYS</sequence>
<evidence type="ECO:0000256" key="3">
    <source>
        <dbReference type="ARBA" id="ARBA00022833"/>
    </source>
</evidence>
<dbReference type="EMBL" id="CATOUU010000440">
    <property type="protein sequence ID" value="CAI9929687.1"/>
    <property type="molecule type" value="Genomic_DNA"/>
</dbReference>
<dbReference type="Pfam" id="PF13920">
    <property type="entry name" value="zf-C3HC4_3"/>
    <property type="match status" value="1"/>
</dbReference>
<evidence type="ECO:0000256" key="4">
    <source>
        <dbReference type="PROSITE-ProRule" id="PRU00175"/>
    </source>
</evidence>
<gene>
    <name evidence="7" type="ORF">HINF_LOCUS12801</name>
    <name evidence="6" type="ORF">HINF_LOCUS17332</name>
</gene>
<evidence type="ECO:0000259" key="5">
    <source>
        <dbReference type="PROSITE" id="PS50089"/>
    </source>
</evidence>
<evidence type="ECO:0000256" key="2">
    <source>
        <dbReference type="ARBA" id="ARBA00022771"/>
    </source>
</evidence>
<proteinExistence type="predicted"/>
<evidence type="ECO:0000313" key="7">
    <source>
        <dbReference type="EMBL" id="CAL5992888.1"/>
    </source>
</evidence>
<dbReference type="GO" id="GO:0008270">
    <property type="term" value="F:zinc ion binding"/>
    <property type="evidence" value="ECO:0007669"/>
    <property type="project" value="UniProtKB-KW"/>
</dbReference>
<dbReference type="PROSITE" id="PS50089">
    <property type="entry name" value="ZF_RING_2"/>
    <property type="match status" value="1"/>
</dbReference>
<dbReference type="Proteomes" id="UP001642409">
    <property type="component" value="Unassembled WGS sequence"/>
</dbReference>
<dbReference type="SUPFAM" id="SSF57850">
    <property type="entry name" value="RING/U-box"/>
    <property type="match status" value="1"/>
</dbReference>
<evidence type="ECO:0000313" key="6">
    <source>
        <dbReference type="EMBL" id="CAI9929687.1"/>
    </source>
</evidence>
<feature type="domain" description="RING-type" evidence="5">
    <location>
        <begin position="569"/>
        <end position="604"/>
    </location>
</feature>
<dbReference type="PROSITE" id="PS00518">
    <property type="entry name" value="ZF_RING_1"/>
    <property type="match status" value="1"/>
</dbReference>
<keyword evidence="1" id="KW-0479">Metal-binding</keyword>
<keyword evidence="3" id="KW-0862">Zinc</keyword>
<evidence type="ECO:0000313" key="8">
    <source>
        <dbReference type="Proteomes" id="UP001642409"/>
    </source>
</evidence>